<feature type="chain" id="PRO_5041780660" description="Carboxylic ester hydrolase" evidence="3">
    <location>
        <begin position="22"/>
        <end position="569"/>
    </location>
</feature>
<comment type="caution">
    <text evidence="5">The sequence shown here is derived from an EMBL/GenBank/DDBJ whole genome shotgun (WGS) entry which is preliminary data.</text>
</comment>
<dbReference type="Proteomes" id="UP001215151">
    <property type="component" value="Unassembled WGS sequence"/>
</dbReference>
<name>A0AAD7U0T4_9APHY</name>
<organism evidence="5 6">
    <name type="scientific">Trametes cubensis</name>
    <dbReference type="NCBI Taxonomy" id="1111947"/>
    <lineage>
        <taxon>Eukaryota</taxon>
        <taxon>Fungi</taxon>
        <taxon>Dikarya</taxon>
        <taxon>Basidiomycota</taxon>
        <taxon>Agaricomycotina</taxon>
        <taxon>Agaricomycetes</taxon>
        <taxon>Polyporales</taxon>
        <taxon>Polyporaceae</taxon>
        <taxon>Trametes</taxon>
    </lineage>
</organism>
<evidence type="ECO:0000259" key="4">
    <source>
        <dbReference type="Pfam" id="PF00135"/>
    </source>
</evidence>
<dbReference type="AlphaFoldDB" id="A0AAD7U0T4"/>
<dbReference type="GO" id="GO:0016787">
    <property type="term" value="F:hydrolase activity"/>
    <property type="evidence" value="ECO:0007669"/>
    <property type="project" value="UniProtKB-KW"/>
</dbReference>
<feature type="domain" description="Carboxylesterase type B" evidence="4">
    <location>
        <begin position="24"/>
        <end position="459"/>
    </location>
</feature>
<feature type="signal peptide" evidence="3">
    <location>
        <begin position="1"/>
        <end position="21"/>
    </location>
</feature>
<dbReference type="Pfam" id="PF00135">
    <property type="entry name" value="COesterase"/>
    <property type="match status" value="1"/>
</dbReference>
<sequence>MRTPSRIAWSSLAVSIACISASTNPTVTLDEATVIGTSNDSITSFFGIPFAEPPVNELRLRLPKPITSYNGTINATVPATQCLQMAPGLRSDLPVNILQVMAEYFGADTTPSEVPQNEDCLSISVQVPVGTSPDDKLPVLVQFFGGGFTYGSTAQNPGDAVVRRSVEMGQPIIYANMNYRVGVFGFLGGKEVKEAGVGNLGLQDQRAALQWIQKYISIFGGDPDKVTIWGQSAGAISVGLQMVANNGDNEGLFRGAIMESGSPLPTGDTELQQPSYDTVVQHAGCAGEADTLECLRGVSADTLMAAAEAVPNLFDYPGLAQAWAPRADGVFLEAPPQHLVLSGKVADVPLISGNALDEGTIFATGSFNVTTDDEFQNFIHDHFFSNMSKAALAPLFDLYPNDPAAGSPFGTGIANQLAPQYKRMAAIQGDIVFQAPRRFFLEQRSLKQPTWSYMSERGGVAGLGYPHGSDFGPVRVGNDLTDYVIQFTTTLNPNGVSNGTIEWPQDDPVNPNSVAIGSSNRTIEWPQYDPVNRSILRLVDGDEPLKIGQDTDRLEAMAGLTAYTIAQPF</sequence>
<keyword evidence="3" id="KW-0732">Signal</keyword>
<dbReference type="EC" id="3.1.1.-" evidence="3"/>
<dbReference type="SUPFAM" id="SSF53474">
    <property type="entry name" value="alpha/beta-Hydrolases"/>
    <property type="match status" value="1"/>
</dbReference>
<evidence type="ECO:0000313" key="6">
    <source>
        <dbReference type="Proteomes" id="UP001215151"/>
    </source>
</evidence>
<comment type="similarity">
    <text evidence="1 3">Belongs to the type-B carboxylesterase/lipase family.</text>
</comment>
<gene>
    <name evidence="5" type="ORF">ONZ51_g1825</name>
</gene>
<evidence type="ECO:0000256" key="1">
    <source>
        <dbReference type="ARBA" id="ARBA00005964"/>
    </source>
</evidence>
<dbReference type="InterPro" id="IPR029058">
    <property type="entry name" value="AB_hydrolase_fold"/>
</dbReference>
<dbReference type="PANTHER" id="PTHR11559">
    <property type="entry name" value="CARBOXYLESTERASE"/>
    <property type="match status" value="1"/>
</dbReference>
<evidence type="ECO:0000256" key="3">
    <source>
        <dbReference type="RuleBase" id="RU361235"/>
    </source>
</evidence>
<dbReference type="Gene3D" id="3.40.50.1820">
    <property type="entry name" value="alpha/beta hydrolase"/>
    <property type="match status" value="1"/>
</dbReference>
<reference evidence="5" key="1">
    <citation type="submission" date="2022-11" db="EMBL/GenBank/DDBJ databases">
        <title>Genome Sequence of Cubamyces cubensis.</title>
        <authorList>
            <person name="Buettner E."/>
        </authorList>
    </citation>
    <scope>NUCLEOTIDE SEQUENCE</scope>
    <source>
        <strain evidence="5">MPL-01</strain>
    </source>
</reference>
<evidence type="ECO:0000256" key="2">
    <source>
        <dbReference type="ARBA" id="ARBA00022801"/>
    </source>
</evidence>
<keyword evidence="2 3" id="KW-0378">Hydrolase</keyword>
<accession>A0AAD7U0T4</accession>
<dbReference type="InterPro" id="IPR019826">
    <property type="entry name" value="Carboxylesterase_B_AS"/>
</dbReference>
<keyword evidence="6" id="KW-1185">Reference proteome</keyword>
<proteinExistence type="inferred from homology"/>
<dbReference type="InterPro" id="IPR050309">
    <property type="entry name" value="Type-B_Carboxylest/Lipase"/>
</dbReference>
<protein>
    <recommendedName>
        <fullName evidence="3">Carboxylic ester hydrolase</fullName>
        <ecNumber evidence="3">3.1.1.-</ecNumber>
    </recommendedName>
</protein>
<dbReference type="InterPro" id="IPR002018">
    <property type="entry name" value="CarbesteraseB"/>
</dbReference>
<dbReference type="PROSITE" id="PS00122">
    <property type="entry name" value="CARBOXYLESTERASE_B_1"/>
    <property type="match status" value="1"/>
</dbReference>
<dbReference type="PROSITE" id="PS51257">
    <property type="entry name" value="PROKAR_LIPOPROTEIN"/>
    <property type="match status" value="1"/>
</dbReference>
<dbReference type="EMBL" id="JAPEVG010000026">
    <property type="protein sequence ID" value="KAJ8495226.1"/>
    <property type="molecule type" value="Genomic_DNA"/>
</dbReference>
<evidence type="ECO:0000313" key="5">
    <source>
        <dbReference type="EMBL" id="KAJ8495226.1"/>
    </source>
</evidence>